<feature type="domain" description="SCP" evidence="1">
    <location>
        <begin position="54"/>
        <end position="192"/>
    </location>
</feature>
<dbReference type="PROSITE" id="PS51318">
    <property type="entry name" value="TAT"/>
    <property type="match status" value="1"/>
</dbReference>
<organism evidence="2 3">
    <name type="scientific">Streptomyces bangladeshensis</name>
    <dbReference type="NCBI Taxonomy" id="295352"/>
    <lineage>
        <taxon>Bacteria</taxon>
        <taxon>Bacillati</taxon>
        <taxon>Actinomycetota</taxon>
        <taxon>Actinomycetes</taxon>
        <taxon>Kitasatosporales</taxon>
        <taxon>Streptomycetaceae</taxon>
        <taxon>Streptomyces</taxon>
    </lineage>
</organism>
<dbReference type="InterPro" id="IPR001283">
    <property type="entry name" value="CRISP-related"/>
</dbReference>
<dbReference type="SMART" id="SM00198">
    <property type="entry name" value="SCP"/>
    <property type="match status" value="1"/>
</dbReference>
<accession>A0ABN3BIL7</accession>
<dbReference type="Proteomes" id="UP001501391">
    <property type="component" value="Unassembled WGS sequence"/>
</dbReference>
<evidence type="ECO:0000313" key="2">
    <source>
        <dbReference type="EMBL" id="GAA2196151.1"/>
    </source>
</evidence>
<dbReference type="InterPro" id="IPR034113">
    <property type="entry name" value="SCP_GAPR1-like"/>
</dbReference>
<protein>
    <recommendedName>
        <fullName evidence="1">SCP domain-containing protein</fullName>
    </recommendedName>
</protein>
<comment type="caution">
    <text evidence="2">The sequence shown here is derived from an EMBL/GenBank/DDBJ whole genome shotgun (WGS) entry which is preliminary data.</text>
</comment>
<dbReference type="SUPFAM" id="SSF55797">
    <property type="entry name" value="PR-1-like"/>
    <property type="match status" value="1"/>
</dbReference>
<gene>
    <name evidence="2" type="ORF">GCM10009787_29280</name>
</gene>
<name>A0ABN3BIL7_9ACTN</name>
<evidence type="ECO:0000313" key="3">
    <source>
        <dbReference type="Proteomes" id="UP001501391"/>
    </source>
</evidence>
<keyword evidence="3" id="KW-1185">Reference proteome</keyword>
<dbReference type="Gene3D" id="3.40.33.10">
    <property type="entry name" value="CAP"/>
    <property type="match status" value="1"/>
</dbReference>
<dbReference type="Pfam" id="PF00188">
    <property type="entry name" value="CAP"/>
    <property type="match status" value="1"/>
</dbReference>
<sequence>MSRDFVGPAGGNVFSMTNTVNRRTALRYGLTTAAAAVATLTQAPPAAPASADPGFDKQLLDRANFLRARHGCPPLALDAEIGRWAQEWATTMASNGRLEHRPTNKYGENLYLAWSSTGATPSGAAVADAWYDQIKEYTYFGREPDMSTFRQWGLFTQLVWKSSRRIGVGLAKTTSGHTYVAVDFDPAGNVARGFAANVPAPG</sequence>
<dbReference type="InterPro" id="IPR006311">
    <property type="entry name" value="TAT_signal"/>
</dbReference>
<dbReference type="PRINTS" id="PR00837">
    <property type="entry name" value="V5TPXLIKE"/>
</dbReference>
<dbReference type="CDD" id="cd05382">
    <property type="entry name" value="CAP_GAPR1-like"/>
    <property type="match status" value="1"/>
</dbReference>
<dbReference type="InterPro" id="IPR014044">
    <property type="entry name" value="CAP_dom"/>
</dbReference>
<dbReference type="EMBL" id="BAAAOQ010000008">
    <property type="protein sequence ID" value="GAA2196151.1"/>
    <property type="molecule type" value="Genomic_DNA"/>
</dbReference>
<dbReference type="InterPro" id="IPR035940">
    <property type="entry name" value="CAP_sf"/>
</dbReference>
<evidence type="ECO:0000259" key="1">
    <source>
        <dbReference type="SMART" id="SM00198"/>
    </source>
</evidence>
<dbReference type="PANTHER" id="PTHR10334">
    <property type="entry name" value="CYSTEINE-RICH SECRETORY PROTEIN-RELATED"/>
    <property type="match status" value="1"/>
</dbReference>
<proteinExistence type="predicted"/>
<reference evidence="2 3" key="1">
    <citation type="journal article" date="2019" name="Int. J. Syst. Evol. Microbiol.">
        <title>The Global Catalogue of Microorganisms (GCM) 10K type strain sequencing project: providing services to taxonomists for standard genome sequencing and annotation.</title>
        <authorList>
            <consortium name="The Broad Institute Genomics Platform"/>
            <consortium name="The Broad Institute Genome Sequencing Center for Infectious Disease"/>
            <person name="Wu L."/>
            <person name="Ma J."/>
        </authorList>
    </citation>
    <scope>NUCLEOTIDE SEQUENCE [LARGE SCALE GENOMIC DNA]</scope>
    <source>
        <strain evidence="2 3">JCM 14924</strain>
    </source>
</reference>